<evidence type="ECO:0000313" key="2">
    <source>
        <dbReference type="Proteomes" id="UP000285517"/>
    </source>
</evidence>
<dbReference type="InterPro" id="IPR015943">
    <property type="entry name" value="WD40/YVTN_repeat-like_dom_sf"/>
</dbReference>
<dbReference type="Proteomes" id="UP000285517">
    <property type="component" value="Chromosome"/>
</dbReference>
<dbReference type="RefSeq" id="WP_128250225.1">
    <property type="nucleotide sequence ID" value="NZ_CP034951.1"/>
</dbReference>
<protein>
    <submittedName>
        <fullName evidence="1">Uncharacterized protein</fullName>
    </submittedName>
</protein>
<dbReference type="KEGG" id="aev:EI546_08985"/>
<evidence type="ECO:0000313" key="1">
    <source>
        <dbReference type="EMBL" id="QAA81844.1"/>
    </source>
</evidence>
<dbReference type="Gene3D" id="2.130.10.10">
    <property type="entry name" value="YVTN repeat-like/Quinoprotein amine dehydrogenase"/>
    <property type="match status" value="1"/>
</dbReference>
<gene>
    <name evidence="1" type="ORF">EI546_08985</name>
</gene>
<reference evidence="1 2" key="1">
    <citation type="submission" date="2019-01" db="EMBL/GenBank/DDBJ databases">
        <title>Complete genome sequencing of Aequorivita sp. H23M31.</title>
        <authorList>
            <person name="Bae J.-W."/>
        </authorList>
    </citation>
    <scope>NUCLEOTIDE SEQUENCE [LARGE SCALE GENOMIC DNA]</scope>
    <source>
        <strain evidence="1 2">H23M31</strain>
    </source>
</reference>
<organism evidence="1 2">
    <name type="scientific">Aequorivita ciconiae</name>
    <dbReference type="NCBI Taxonomy" id="2494375"/>
    <lineage>
        <taxon>Bacteria</taxon>
        <taxon>Pseudomonadati</taxon>
        <taxon>Bacteroidota</taxon>
        <taxon>Flavobacteriia</taxon>
        <taxon>Flavobacteriales</taxon>
        <taxon>Flavobacteriaceae</taxon>
        <taxon>Aequorivita</taxon>
    </lineage>
</organism>
<proteinExistence type="predicted"/>
<dbReference type="Pfam" id="PF20129">
    <property type="entry name" value="DUF6519"/>
    <property type="match status" value="1"/>
</dbReference>
<dbReference type="SUPFAM" id="SSF82171">
    <property type="entry name" value="DPP6 N-terminal domain-like"/>
    <property type="match status" value="1"/>
</dbReference>
<sequence length="1156" mass="130888">MGTFDISRINFDKTKHYSSVRMQQGRVLTDDDWNENERIEDEDFRESKVDIIGPYGTPDDGFLIKNPQFLEGDAIDFDINPGTIYLGGLRLELEAAKETFRTQKDWLQLNPNSYTAGDLREKTRNSLVYIEAWQQAVSAVEDSSLFEVALGGPDTTTRLKIMRRVHLAKSNADNCTEAWDKLKEEWKKQKLGKINEEYERISDTKLTVTFDKSGLSEDNCSPSAIGGYLGAENQAIRVQIVDENHFTWGFDNASPLYRVLLDASNKTITLLTEPKDQYHWPLTGYNVEILPWSAVLPNGEKISEESGFLTKVETSYDPDTTQFTIKDAISPDFGMGWKNRKDREDLEEQTPPEYFYMRIWNRGTDLSSDAAIEFEKDKPITLGQTGIEITISGNEAIRSDFWVIAARPETPNQIVPWEAEKGISSYGVRRFFAPLAIIQWSFSSNQEIKGEVISDCRIPFLPLTDLLSSEDLRLHHKYLHGFGVVCGLKVKCGNKREGIIVETGVALDCEGYMIRVKKPIPYNLVERAIKQKLLNNSGNGRVSVIISRGNNHQPQISIEPFVLESFWDRVLEGTLIKDFWDHCIKNLIELFTANFVIGNEVVPVTREQRRTTAFINLFAQVLNPQSGSFAFISSKSTKTEDLGDGSDEDDLLREFYYKLREQLESETYCGMYDGDRPFPDYIIEPGLDTIFGPPFKIHQKLKTSADGRFAYTCGGNNKVYVYSVGDSQELIQVSTVNGGTNFKLTDIVINSNGDVLYAVGNDNSNTLFAMASIDSESGKLRWKKNSIVSNEQFVSLGIDGKNNLYAIAKAKGLYLINGIGNSTFSPRGIKDFNATGLLHISNFNERWIALAGDNFTNTPISNFDGHLIIDLDSPGQYENTHLIINGNDATNDIISDEQYVYASGNRKDGQRIISRFYFGEFQENASVDVEDNGFIRMAIHTGNQIDYLLFSLSAGCKVLRVPLNREGNFIVDTNFRIPTQLASFDIVVHSKNNSAYVLNAFVNTLTTINLAEVFNSQPQPTYTMEPPVELWQYRRAVYNAYLDLLTHLVQSLKDCFCDKFLVDCPECDEDDKVYLGCVDIRNNQVHHICNFTKRKYVKSFKTVEYWMSTIPVMPIVREAFSKFCCMVIEPKPKETVVKAKYEGTMEPLDPKVITPQ</sequence>
<dbReference type="InterPro" id="IPR045392">
    <property type="entry name" value="DUF6519"/>
</dbReference>
<name>A0A410G3J2_9FLAO</name>
<dbReference type="OrthoDB" id="134981at2"/>
<dbReference type="EMBL" id="CP034951">
    <property type="protein sequence ID" value="QAA81844.1"/>
    <property type="molecule type" value="Genomic_DNA"/>
</dbReference>
<keyword evidence="2" id="KW-1185">Reference proteome</keyword>
<accession>A0A410G3J2</accession>
<dbReference type="AlphaFoldDB" id="A0A410G3J2"/>